<gene>
    <name evidence="4" type="ORF">SCF082_LOCUS7446</name>
</gene>
<dbReference type="Gene3D" id="3.40.50.300">
    <property type="entry name" value="P-loop containing nucleotide triphosphate hydrolases"/>
    <property type="match status" value="1"/>
</dbReference>
<dbReference type="PANTHER" id="PTHR14270:SF0">
    <property type="entry name" value="NONSENSE-MEDIATED MRNA DECAY FACTOR SMG9"/>
    <property type="match status" value="1"/>
</dbReference>
<evidence type="ECO:0000256" key="2">
    <source>
        <dbReference type="ARBA" id="ARBA00023161"/>
    </source>
</evidence>
<dbReference type="InterPro" id="IPR039177">
    <property type="entry name" value="SMG9"/>
</dbReference>
<keyword evidence="2" id="KW-0866">Nonsense-mediated mRNA decay</keyword>
<feature type="region of interest" description="Disordered" evidence="3">
    <location>
        <begin position="1"/>
        <end position="32"/>
    </location>
</feature>
<dbReference type="PANTHER" id="PTHR14270">
    <property type="entry name" value="NONSENSE-MEDIATED MRNA DECAY FACTOR SMG9"/>
    <property type="match status" value="1"/>
</dbReference>
<protein>
    <submittedName>
        <fullName evidence="4">Protein SMG9 (Protein smg-9 homolog)</fullName>
    </submittedName>
</protein>
<evidence type="ECO:0000313" key="5">
    <source>
        <dbReference type="Proteomes" id="UP001642464"/>
    </source>
</evidence>
<dbReference type="Pfam" id="PF10220">
    <property type="entry name" value="Smg8_Smg9"/>
    <property type="match status" value="1"/>
</dbReference>
<keyword evidence="5" id="KW-1185">Reference proteome</keyword>
<sequence length="336" mass="37549">MPERRSTRHETTSRSSREKSGGAKKDVKEKRPTGQAFTRCRFMDDEWRICGDEVSPWLLETHDFLVVATLGAQKVGRSTVLSTLLSPFFHADGPSAANFQVPLGIHTAESFLEGQSSPGVDMCITMDRLLLLDAQPLFESSADLPSELCLMIFLASICHCILVVTDTALDPELWRFLRLLATLKAKVPDLASWLKTQANEASTPKEAFPHLLVVFNNMEEDEELHEPMEDFLKYTAWKAAPSIRCVTVPHLPGLSAEEMLCSAQAAELGRSLRQELFHEGSAAPGGFGGLQLTEKQWLNHLLEYWDFVQKRSEIQSYFDLPMAGRLKSLDSPDPKS</sequence>
<evidence type="ECO:0000256" key="3">
    <source>
        <dbReference type="SAM" id="MobiDB-lite"/>
    </source>
</evidence>
<dbReference type="InterPro" id="IPR027417">
    <property type="entry name" value="P-loop_NTPase"/>
</dbReference>
<evidence type="ECO:0000256" key="1">
    <source>
        <dbReference type="ARBA" id="ARBA00007712"/>
    </source>
</evidence>
<comment type="similarity">
    <text evidence="1">Belongs to the SMG9 family.</text>
</comment>
<reference evidence="4 5" key="1">
    <citation type="submission" date="2024-02" db="EMBL/GenBank/DDBJ databases">
        <authorList>
            <person name="Chen Y."/>
            <person name="Shah S."/>
            <person name="Dougan E. K."/>
            <person name="Thang M."/>
            <person name="Chan C."/>
        </authorList>
    </citation>
    <scope>NUCLEOTIDE SEQUENCE [LARGE SCALE GENOMIC DNA]</scope>
</reference>
<evidence type="ECO:0000313" key="4">
    <source>
        <dbReference type="EMBL" id="CAK9002687.1"/>
    </source>
</evidence>
<dbReference type="EMBL" id="CAXAMM010004180">
    <property type="protein sequence ID" value="CAK9002687.1"/>
    <property type="molecule type" value="Genomic_DNA"/>
</dbReference>
<accession>A0ABP0IJD4</accession>
<proteinExistence type="inferred from homology"/>
<comment type="caution">
    <text evidence="4">The sequence shown here is derived from an EMBL/GenBank/DDBJ whole genome shotgun (WGS) entry which is preliminary data.</text>
</comment>
<organism evidence="4 5">
    <name type="scientific">Durusdinium trenchii</name>
    <dbReference type="NCBI Taxonomy" id="1381693"/>
    <lineage>
        <taxon>Eukaryota</taxon>
        <taxon>Sar</taxon>
        <taxon>Alveolata</taxon>
        <taxon>Dinophyceae</taxon>
        <taxon>Suessiales</taxon>
        <taxon>Symbiodiniaceae</taxon>
        <taxon>Durusdinium</taxon>
    </lineage>
</organism>
<name>A0ABP0IJD4_9DINO</name>
<dbReference type="InterPro" id="IPR019354">
    <property type="entry name" value="SMG8-like"/>
</dbReference>
<dbReference type="Proteomes" id="UP001642464">
    <property type="component" value="Unassembled WGS sequence"/>
</dbReference>